<dbReference type="OrthoDB" id="9759366at2"/>
<keyword evidence="2 9" id="KW-0548">Nucleotidyltransferase</keyword>
<keyword evidence="10" id="KW-1185">Reference proteome</keyword>
<feature type="domain" description="Glutamate-ammonia ligase adenylyltransferase repeated" evidence="7">
    <location>
        <begin position="41"/>
        <end position="276"/>
    </location>
</feature>
<evidence type="ECO:0000256" key="3">
    <source>
        <dbReference type="ARBA" id="ARBA00022741"/>
    </source>
</evidence>
<dbReference type="PANTHER" id="PTHR30621:SF0">
    <property type="entry name" value="BIFUNCTIONAL GLUTAMINE SYNTHETASE ADENYLYLTRANSFERASE_ADENYLYL-REMOVING ENZYME"/>
    <property type="match status" value="1"/>
</dbReference>
<dbReference type="PANTHER" id="PTHR30621">
    <property type="entry name" value="GLUTAMINE SYNTHETASE ADENYLYLTRANSFERASE"/>
    <property type="match status" value="1"/>
</dbReference>
<feature type="domain" description="Glutamate-ammonia ligase adenylyltransferase repeated" evidence="7">
    <location>
        <begin position="527"/>
        <end position="768"/>
    </location>
</feature>
<sequence length="923" mass="101175">MSFAASLTREPIAFDPSRGADVAAFYGDFAPEVKSLIKGTAGCSPFLAGLLEREQDWLKLALSGDPLQAFGEEIARLNEVALEVLDVELRRAKRRVALLAALCDLGGAWSLERVTWALTLLADTAVTVSLKRLVADEIRRNKLPGKTADDAETAAGMVALAMGKMGAYELNYSSDIDLICLFDETQFAPDDRMEARSAFIRVTRKMAAMLNDNTAEGYVFRTDLRLRPDASVTPVCISMGAAELYYEAEGRTWERAAYIKARPCGGDLAAGERFLKTLIPFVWRKHLDFAAIEDAHDMRLRIRAHKGLGGRIDVPGHNMKLGQGGIREIEFFTQTRQLIAGGRDPELRDRTTVGGLAKLAVKGWVPTDVARELTDHYREHREIEHRIQMVNDSQTQLLPNAEEGLTRIANMMGEGDLAAWSARLKGRLERVEALTGAFFAPGAETARPELSETEAGIVEGWRAYPALRSERAQGIFRRIEPEILGRMRRAACPEEALRQFDGFLARLPAGVQLFALFEANPQLIDLIVDICATAPGLAAHLSRNAGVLDAVLGGSFFEAWPGQAKLQEDLAALLFATADYEKKLDAARRWAKEMRFRVGVHHLRGLVDASEAAKHYADIAGAAVAALWPQVGAEFARKHGPAPGRGAVVLGMGSLGAERLNAASDLDLIIIYDAQGAESSDGPKSLATRPYFARLTQAFITALTAPTPEGRLYEVDMRLRPSGRQGPVAVSLESFRAYQMDEAWTWEHLALTRARVLVGDSGLGADVEAVRQEVLAAKGSAEKVMPDLAQMRARIFAAKAPDGAWEAKIGPGRLQDIELLAQSFALRAGESARRVEPQLRLGPRHNFITKEEGEVLAAAYRFLWRLQAGGRLLTDRPLDMEAIGEGGRAFLLREVDEDSLETLVERLERTTSQAAQIVERALN</sequence>
<dbReference type="SUPFAM" id="SSF81301">
    <property type="entry name" value="Nucleotidyltransferase"/>
    <property type="match status" value="2"/>
</dbReference>
<dbReference type="CDD" id="cd05401">
    <property type="entry name" value="NT_GlnE_GlnD_like"/>
    <property type="match status" value="2"/>
</dbReference>
<dbReference type="InterPro" id="IPR043519">
    <property type="entry name" value="NT_sf"/>
</dbReference>
<evidence type="ECO:0000313" key="9">
    <source>
        <dbReference type="EMBL" id="SIS88973.1"/>
    </source>
</evidence>
<evidence type="ECO:0000256" key="5">
    <source>
        <dbReference type="ARBA" id="ARBA00022842"/>
    </source>
</evidence>
<keyword evidence="4" id="KW-0067">ATP-binding</keyword>
<evidence type="ECO:0000256" key="6">
    <source>
        <dbReference type="ARBA" id="ARBA00023268"/>
    </source>
</evidence>
<dbReference type="InterPro" id="IPR013546">
    <property type="entry name" value="PII_UdlTrfase/GS_AdlTrfase"/>
</dbReference>
<dbReference type="GO" id="GO:0008882">
    <property type="term" value="F:[glutamate-ammonia-ligase] adenylyltransferase activity"/>
    <property type="evidence" value="ECO:0007669"/>
    <property type="project" value="InterPro"/>
</dbReference>
<proteinExistence type="predicted"/>
<evidence type="ECO:0000259" key="7">
    <source>
        <dbReference type="Pfam" id="PF03710"/>
    </source>
</evidence>
<keyword evidence="9" id="KW-0436">Ligase</keyword>
<evidence type="ECO:0000256" key="1">
    <source>
        <dbReference type="ARBA" id="ARBA00022679"/>
    </source>
</evidence>
<reference evidence="10" key="1">
    <citation type="submission" date="2017-01" db="EMBL/GenBank/DDBJ databases">
        <authorList>
            <person name="Varghese N."/>
            <person name="Submissions S."/>
        </authorList>
    </citation>
    <scope>NUCLEOTIDE SEQUENCE [LARGE SCALE GENOMIC DNA]</scope>
    <source>
        <strain evidence="10">DSM 19945</strain>
    </source>
</reference>
<dbReference type="SUPFAM" id="SSF81593">
    <property type="entry name" value="Nucleotidyltransferase substrate binding subunit/domain"/>
    <property type="match status" value="2"/>
</dbReference>
<dbReference type="GO" id="GO:0000820">
    <property type="term" value="P:regulation of glutamine family amino acid metabolic process"/>
    <property type="evidence" value="ECO:0007669"/>
    <property type="project" value="TreeGrafter"/>
</dbReference>
<dbReference type="GO" id="GO:0005524">
    <property type="term" value="F:ATP binding"/>
    <property type="evidence" value="ECO:0007669"/>
    <property type="project" value="UniProtKB-KW"/>
</dbReference>
<dbReference type="GO" id="GO:0016874">
    <property type="term" value="F:ligase activity"/>
    <property type="evidence" value="ECO:0007669"/>
    <property type="project" value="UniProtKB-KW"/>
</dbReference>
<dbReference type="RefSeq" id="WP_076485047.1">
    <property type="nucleotide sequence ID" value="NZ_FTOG01000006.1"/>
</dbReference>
<dbReference type="GO" id="GO:0005829">
    <property type="term" value="C:cytosol"/>
    <property type="evidence" value="ECO:0007669"/>
    <property type="project" value="TreeGrafter"/>
</dbReference>
<dbReference type="EMBL" id="FTOG01000006">
    <property type="protein sequence ID" value="SIS88973.1"/>
    <property type="molecule type" value="Genomic_DNA"/>
</dbReference>
<evidence type="ECO:0000313" key="10">
    <source>
        <dbReference type="Proteomes" id="UP000186221"/>
    </source>
</evidence>
<feature type="domain" description="PII-uridylyltransferase/Glutamine-synthetase adenylyltransferase" evidence="8">
    <location>
        <begin position="297"/>
        <end position="439"/>
    </location>
</feature>
<gene>
    <name evidence="9" type="ORF">SAMN05421580_106151</name>
</gene>
<feature type="domain" description="PII-uridylyltransferase/Glutamine-synthetase adenylyltransferase" evidence="8">
    <location>
        <begin position="807"/>
        <end position="879"/>
    </location>
</feature>
<organism evidence="9 10">
    <name type="scientific">Rhodobacter aestuarii</name>
    <dbReference type="NCBI Taxonomy" id="453582"/>
    <lineage>
        <taxon>Bacteria</taxon>
        <taxon>Pseudomonadati</taxon>
        <taxon>Pseudomonadota</taxon>
        <taxon>Alphaproteobacteria</taxon>
        <taxon>Rhodobacterales</taxon>
        <taxon>Rhodobacter group</taxon>
        <taxon>Rhodobacter</taxon>
    </lineage>
</organism>
<keyword evidence="1 9" id="KW-0808">Transferase</keyword>
<dbReference type="Pfam" id="PF08335">
    <property type="entry name" value="GlnD_UR_UTase"/>
    <property type="match status" value="2"/>
</dbReference>
<dbReference type="STRING" id="453582.SAMN05421580_106151"/>
<dbReference type="Gene3D" id="1.20.120.330">
    <property type="entry name" value="Nucleotidyltransferases domain 2"/>
    <property type="match status" value="2"/>
</dbReference>
<evidence type="ECO:0000259" key="8">
    <source>
        <dbReference type="Pfam" id="PF08335"/>
    </source>
</evidence>
<dbReference type="InterPro" id="IPR005190">
    <property type="entry name" value="GlnE_rpt_dom"/>
</dbReference>
<keyword evidence="5" id="KW-0460">Magnesium</keyword>
<dbReference type="Pfam" id="PF03710">
    <property type="entry name" value="GlnE"/>
    <property type="match status" value="2"/>
</dbReference>
<keyword evidence="6" id="KW-0511">Multifunctional enzyme</keyword>
<dbReference type="AlphaFoldDB" id="A0A1N7MS68"/>
<dbReference type="Gene3D" id="3.30.460.10">
    <property type="entry name" value="Beta Polymerase, domain 2"/>
    <property type="match status" value="2"/>
</dbReference>
<accession>A0A1N7MS68</accession>
<dbReference type="Proteomes" id="UP000186221">
    <property type="component" value="Unassembled WGS sequence"/>
</dbReference>
<keyword evidence="3" id="KW-0547">Nucleotide-binding</keyword>
<evidence type="ECO:0000256" key="2">
    <source>
        <dbReference type="ARBA" id="ARBA00022695"/>
    </source>
</evidence>
<protein>
    <submittedName>
        <fullName evidence="9">Glutamate-ammonia-ligase adenylyltransferase</fullName>
    </submittedName>
</protein>
<evidence type="ECO:0000256" key="4">
    <source>
        <dbReference type="ARBA" id="ARBA00022840"/>
    </source>
</evidence>
<dbReference type="InterPro" id="IPR023057">
    <property type="entry name" value="GlnE"/>
</dbReference>
<name>A0A1N7MS68_9RHOB</name>